<proteinExistence type="predicted"/>
<evidence type="ECO:0000313" key="2">
    <source>
        <dbReference type="Proteomes" id="UP000807025"/>
    </source>
</evidence>
<comment type="caution">
    <text evidence="1">The sequence shown here is derived from an EMBL/GenBank/DDBJ whole genome shotgun (WGS) entry which is preliminary data.</text>
</comment>
<accession>A0A9P6A2I7</accession>
<keyword evidence="2" id="KW-1185">Reference proteome</keyword>
<sequence length="160" mass="18163">MQNDMVSMDPSSNEKLMFYLCSLFLLSQNKMYDDLDKISVGCLREEPDNGSKAIITTDKQLPFKGLEDGFDVEGHDEASSMEDMNLLTKLVKEKNSLVTYGEKFHYGCDNDVIGVLEKAWNGGEGSRDFVWRFMSSRGWSLRKHQRKASLETSGELGSWV</sequence>
<dbReference type="Proteomes" id="UP000807025">
    <property type="component" value="Unassembled WGS sequence"/>
</dbReference>
<gene>
    <name evidence="1" type="ORF">BDN71DRAFT_1430409</name>
</gene>
<protein>
    <submittedName>
        <fullName evidence="1">Uncharacterized protein</fullName>
    </submittedName>
</protein>
<dbReference type="AlphaFoldDB" id="A0A9P6A2I7"/>
<dbReference type="EMBL" id="MU154555">
    <property type="protein sequence ID" value="KAF9496081.1"/>
    <property type="molecule type" value="Genomic_DNA"/>
</dbReference>
<evidence type="ECO:0000313" key="1">
    <source>
        <dbReference type="EMBL" id="KAF9496081.1"/>
    </source>
</evidence>
<reference evidence="1" key="1">
    <citation type="submission" date="2020-11" db="EMBL/GenBank/DDBJ databases">
        <authorList>
            <consortium name="DOE Joint Genome Institute"/>
            <person name="Ahrendt S."/>
            <person name="Riley R."/>
            <person name="Andreopoulos W."/>
            <person name="Labutti K."/>
            <person name="Pangilinan J."/>
            <person name="Ruiz-Duenas F.J."/>
            <person name="Barrasa J.M."/>
            <person name="Sanchez-Garcia M."/>
            <person name="Camarero S."/>
            <person name="Miyauchi S."/>
            <person name="Serrano A."/>
            <person name="Linde D."/>
            <person name="Babiker R."/>
            <person name="Drula E."/>
            <person name="Ayuso-Fernandez I."/>
            <person name="Pacheco R."/>
            <person name="Padilla G."/>
            <person name="Ferreira P."/>
            <person name="Barriuso J."/>
            <person name="Kellner H."/>
            <person name="Castanera R."/>
            <person name="Alfaro M."/>
            <person name="Ramirez L."/>
            <person name="Pisabarro A.G."/>
            <person name="Kuo A."/>
            <person name="Tritt A."/>
            <person name="Lipzen A."/>
            <person name="He G."/>
            <person name="Yan M."/>
            <person name="Ng V."/>
            <person name="Cullen D."/>
            <person name="Martin F."/>
            <person name="Rosso M.-N."/>
            <person name="Henrissat B."/>
            <person name="Hibbett D."/>
            <person name="Martinez A.T."/>
            <person name="Grigoriev I.V."/>
        </authorList>
    </citation>
    <scope>NUCLEOTIDE SEQUENCE</scope>
    <source>
        <strain evidence="1">ATCC 90797</strain>
    </source>
</reference>
<name>A0A9P6A2I7_PLEER</name>
<organism evidence="1 2">
    <name type="scientific">Pleurotus eryngii</name>
    <name type="common">Boletus of the steppes</name>
    <dbReference type="NCBI Taxonomy" id="5323"/>
    <lineage>
        <taxon>Eukaryota</taxon>
        <taxon>Fungi</taxon>
        <taxon>Dikarya</taxon>
        <taxon>Basidiomycota</taxon>
        <taxon>Agaricomycotina</taxon>
        <taxon>Agaricomycetes</taxon>
        <taxon>Agaricomycetidae</taxon>
        <taxon>Agaricales</taxon>
        <taxon>Pleurotineae</taxon>
        <taxon>Pleurotaceae</taxon>
        <taxon>Pleurotus</taxon>
    </lineage>
</organism>